<evidence type="ECO:0000313" key="11">
    <source>
        <dbReference type="EMBL" id="UWZ82345.1"/>
    </source>
</evidence>
<evidence type="ECO:0000256" key="1">
    <source>
        <dbReference type="ARBA" id="ARBA00002442"/>
    </source>
</evidence>
<dbReference type="InterPro" id="IPR045062">
    <property type="entry name" value="Cyt_c_biogenesis_CcsA/CcmC"/>
</dbReference>
<feature type="transmembrane region" description="Helical" evidence="9">
    <location>
        <begin position="20"/>
        <end position="40"/>
    </location>
</feature>
<reference evidence="11" key="1">
    <citation type="submission" date="2021-04" db="EMBL/GenBank/DDBJ databases">
        <title>Phylogenetic analysis of Acidobacteriaceae.</title>
        <authorList>
            <person name="Qiu L."/>
            <person name="Zhang Q."/>
        </authorList>
    </citation>
    <scope>NUCLEOTIDE SEQUENCE</scope>
    <source>
        <strain evidence="11">DSM 25168</strain>
    </source>
</reference>
<evidence type="ECO:0000256" key="7">
    <source>
        <dbReference type="ARBA" id="ARBA00022989"/>
    </source>
</evidence>
<feature type="transmembrane region" description="Helical" evidence="9">
    <location>
        <begin position="129"/>
        <end position="147"/>
    </location>
</feature>
<dbReference type="AlphaFoldDB" id="A0A9J7BIM5"/>
<feature type="transmembrane region" description="Helical" evidence="9">
    <location>
        <begin position="159"/>
        <end position="177"/>
    </location>
</feature>
<dbReference type="InterPro" id="IPR002541">
    <property type="entry name" value="Cyt_c_assembly"/>
</dbReference>
<proteinExistence type="inferred from homology"/>
<organism evidence="11 12">
    <name type="scientific">Occallatibacter riparius</name>
    <dbReference type="NCBI Taxonomy" id="1002689"/>
    <lineage>
        <taxon>Bacteria</taxon>
        <taxon>Pseudomonadati</taxon>
        <taxon>Acidobacteriota</taxon>
        <taxon>Terriglobia</taxon>
        <taxon>Terriglobales</taxon>
        <taxon>Acidobacteriaceae</taxon>
        <taxon>Occallatibacter</taxon>
    </lineage>
</organism>
<keyword evidence="8 9" id="KW-0472">Membrane</keyword>
<protein>
    <recommendedName>
        <fullName evidence="4">Heme exporter protein C</fullName>
    </recommendedName>
</protein>
<keyword evidence="12" id="KW-1185">Reference proteome</keyword>
<dbReference type="GO" id="GO:0015232">
    <property type="term" value="F:heme transmembrane transporter activity"/>
    <property type="evidence" value="ECO:0007669"/>
    <property type="project" value="InterPro"/>
</dbReference>
<feature type="domain" description="Cytochrome c assembly protein" evidence="10">
    <location>
        <begin position="22"/>
        <end position="182"/>
    </location>
</feature>
<evidence type="ECO:0000256" key="9">
    <source>
        <dbReference type="SAM" id="Phobius"/>
    </source>
</evidence>
<dbReference type="PANTHER" id="PTHR30071:SF1">
    <property type="entry name" value="CYTOCHROME B_B6 PROTEIN-RELATED"/>
    <property type="match status" value="1"/>
</dbReference>
<dbReference type="GO" id="GO:0020037">
    <property type="term" value="F:heme binding"/>
    <property type="evidence" value="ECO:0007669"/>
    <property type="project" value="InterPro"/>
</dbReference>
<evidence type="ECO:0000256" key="5">
    <source>
        <dbReference type="ARBA" id="ARBA00022692"/>
    </source>
</evidence>
<dbReference type="Pfam" id="PF01578">
    <property type="entry name" value="Cytochrom_C_asm"/>
    <property type="match status" value="1"/>
</dbReference>
<evidence type="ECO:0000256" key="2">
    <source>
        <dbReference type="ARBA" id="ARBA00004141"/>
    </source>
</evidence>
<dbReference type="Proteomes" id="UP001059380">
    <property type="component" value="Chromosome"/>
</dbReference>
<feature type="transmembrane region" description="Helical" evidence="9">
    <location>
        <begin position="52"/>
        <end position="72"/>
    </location>
</feature>
<keyword evidence="5 9" id="KW-0812">Transmembrane</keyword>
<name>A0A9J7BIM5_9BACT</name>
<evidence type="ECO:0000256" key="3">
    <source>
        <dbReference type="ARBA" id="ARBA00005840"/>
    </source>
</evidence>
<evidence type="ECO:0000256" key="4">
    <source>
        <dbReference type="ARBA" id="ARBA00016463"/>
    </source>
</evidence>
<feature type="transmembrane region" description="Helical" evidence="9">
    <location>
        <begin position="206"/>
        <end position="223"/>
    </location>
</feature>
<dbReference type="GO" id="GO:0017004">
    <property type="term" value="P:cytochrome complex assembly"/>
    <property type="evidence" value="ECO:0007669"/>
    <property type="project" value="UniProtKB-KW"/>
</dbReference>
<dbReference type="EMBL" id="CP093313">
    <property type="protein sequence ID" value="UWZ82345.1"/>
    <property type="molecule type" value="Genomic_DNA"/>
</dbReference>
<dbReference type="RefSeq" id="WP_260791529.1">
    <property type="nucleotide sequence ID" value="NZ_CP093313.1"/>
</dbReference>
<keyword evidence="7 9" id="KW-1133">Transmembrane helix</keyword>
<dbReference type="PRINTS" id="PR01386">
    <property type="entry name" value="CCMCBIOGNSIS"/>
</dbReference>
<comment type="subcellular location">
    <subcellularLocation>
        <location evidence="2">Membrane</location>
        <topology evidence="2">Multi-pass membrane protein</topology>
    </subcellularLocation>
</comment>
<evidence type="ECO:0000259" key="10">
    <source>
        <dbReference type="Pfam" id="PF01578"/>
    </source>
</evidence>
<sequence length="247" mass="27621">MSLHAAGTGPNLMKKLGISLYAVVVVALMVWGYYQAIYVAPNDAMQGEIFRIIFYHVPSASVAFVFFAISLLGSIGYLTWRRSQPDLAQKADAWALAGAEVGVVFCTVVLITGPIWGRRAWGIWWTWDARLTTTLVLWLIYVSYLLLRRFAAGPQVQTLAAVLGIFGALDVPIVYMSNRWWRTQHPAPVFGGGDGSGMDKSMLGPFFWNMGAWFAWGVLILALRYKTERLHQENASREQQEALESRV</sequence>
<evidence type="ECO:0000256" key="6">
    <source>
        <dbReference type="ARBA" id="ARBA00022748"/>
    </source>
</evidence>
<gene>
    <name evidence="11" type="ORF">MOP44_17420</name>
</gene>
<comment type="similarity">
    <text evidence="3">Belongs to the CcmC/CycZ/HelC family.</text>
</comment>
<comment type="function">
    <text evidence="1">Required for the export of heme to the periplasm for the biogenesis of c-type cytochromes.</text>
</comment>
<dbReference type="GO" id="GO:0005886">
    <property type="term" value="C:plasma membrane"/>
    <property type="evidence" value="ECO:0007669"/>
    <property type="project" value="TreeGrafter"/>
</dbReference>
<dbReference type="PANTHER" id="PTHR30071">
    <property type="entry name" value="HEME EXPORTER PROTEIN C"/>
    <property type="match status" value="1"/>
</dbReference>
<dbReference type="KEGG" id="orp:MOP44_17420"/>
<feature type="transmembrane region" description="Helical" evidence="9">
    <location>
        <begin position="93"/>
        <end position="117"/>
    </location>
</feature>
<accession>A0A9J7BIM5</accession>
<evidence type="ECO:0000313" key="12">
    <source>
        <dbReference type="Proteomes" id="UP001059380"/>
    </source>
</evidence>
<evidence type="ECO:0000256" key="8">
    <source>
        <dbReference type="ARBA" id="ARBA00023136"/>
    </source>
</evidence>
<keyword evidence="6" id="KW-0201">Cytochrome c-type biogenesis</keyword>
<dbReference type="InterPro" id="IPR003557">
    <property type="entry name" value="Cyt_c_biogenesis_CcmC"/>
</dbReference>